<evidence type="ECO:0000313" key="3">
    <source>
        <dbReference type="Proteomes" id="UP001305779"/>
    </source>
</evidence>
<dbReference type="Proteomes" id="UP001305779">
    <property type="component" value="Unassembled WGS sequence"/>
</dbReference>
<gene>
    <name evidence="2" type="ORF">PRZ48_006768</name>
</gene>
<dbReference type="EMBL" id="JAXOVC010000005">
    <property type="protein sequence ID" value="KAK4500962.1"/>
    <property type="molecule type" value="Genomic_DNA"/>
</dbReference>
<accession>A0ABR0EHH6</accession>
<organism evidence="2 3">
    <name type="scientific">Zasmidium cellare</name>
    <name type="common">Wine cellar mold</name>
    <name type="synonym">Racodium cellare</name>
    <dbReference type="NCBI Taxonomy" id="395010"/>
    <lineage>
        <taxon>Eukaryota</taxon>
        <taxon>Fungi</taxon>
        <taxon>Dikarya</taxon>
        <taxon>Ascomycota</taxon>
        <taxon>Pezizomycotina</taxon>
        <taxon>Dothideomycetes</taxon>
        <taxon>Dothideomycetidae</taxon>
        <taxon>Mycosphaerellales</taxon>
        <taxon>Mycosphaerellaceae</taxon>
        <taxon>Zasmidium</taxon>
    </lineage>
</organism>
<evidence type="ECO:0000313" key="2">
    <source>
        <dbReference type="EMBL" id="KAK4500962.1"/>
    </source>
</evidence>
<name>A0ABR0EHH6_ZASCE</name>
<proteinExistence type="predicted"/>
<feature type="domain" description="PD-(D/E)XK nuclease-like" evidence="1">
    <location>
        <begin position="8"/>
        <end position="136"/>
    </location>
</feature>
<dbReference type="InterPro" id="IPR046797">
    <property type="entry name" value="PDDEXK_12"/>
</dbReference>
<protein>
    <recommendedName>
        <fullName evidence="1">PD-(D/E)XK nuclease-like domain-containing protein</fullName>
    </recommendedName>
</protein>
<reference evidence="2 3" key="1">
    <citation type="journal article" date="2023" name="G3 (Bethesda)">
        <title>A chromosome-level genome assembly of Zasmidium syzygii isolated from banana leaves.</title>
        <authorList>
            <person name="van Westerhoven A.C."/>
            <person name="Mehrabi R."/>
            <person name="Talebi R."/>
            <person name="Steentjes M.B.F."/>
            <person name="Corcolon B."/>
            <person name="Chong P.A."/>
            <person name="Kema G.H.J."/>
            <person name="Seidl M.F."/>
        </authorList>
    </citation>
    <scope>NUCLEOTIDE SEQUENCE [LARGE SCALE GENOMIC DNA]</scope>
    <source>
        <strain evidence="2 3">P124</strain>
    </source>
</reference>
<evidence type="ECO:0000259" key="1">
    <source>
        <dbReference type="Pfam" id="PF20516"/>
    </source>
</evidence>
<keyword evidence="3" id="KW-1185">Reference proteome</keyword>
<dbReference type="Pfam" id="PF20516">
    <property type="entry name" value="PDDEXK_12"/>
    <property type="match status" value="1"/>
</dbReference>
<comment type="caution">
    <text evidence="2">The sequence shown here is derived from an EMBL/GenBank/DDBJ whole genome shotgun (WGS) entry which is preliminary data.</text>
</comment>
<sequence>MYNSFLNFRLSLSSTTAKVHPKSLLPSWRSGAGLRSKLVDFAITLKPDPLLKHSYPNLEPLEEGLARSFNSTCLNTVLQEPIAISIEPKTEDGHNNEAIMQLFTWSIAHLERLRILMQESGLEDAVLPALPLLSVNE</sequence>